<feature type="domain" description="Helix-turn-helix" evidence="1">
    <location>
        <begin position="11"/>
        <end position="60"/>
    </location>
</feature>
<dbReference type="InterPro" id="IPR009061">
    <property type="entry name" value="DNA-bd_dom_put_sf"/>
</dbReference>
<keyword evidence="3" id="KW-1185">Reference proteome</keyword>
<dbReference type="SUPFAM" id="SSF46955">
    <property type="entry name" value="Putative DNA-binding domain"/>
    <property type="match status" value="1"/>
</dbReference>
<organism evidence="2 3">
    <name type="scientific">Campylobacter massiliensis</name>
    <dbReference type="NCBI Taxonomy" id="2762557"/>
    <lineage>
        <taxon>Bacteria</taxon>
        <taxon>Pseudomonadati</taxon>
        <taxon>Campylobacterota</taxon>
        <taxon>Epsilonproteobacteria</taxon>
        <taxon>Campylobacterales</taxon>
        <taxon>Campylobacteraceae</taxon>
        <taxon>Campylobacter</taxon>
    </lineage>
</organism>
<evidence type="ECO:0000259" key="1">
    <source>
        <dbReference type="Pfam" id="PF12728"/>
    </source>
</evidence>
<gene>
    <name evidence="2" type="ORF">H7R39_09980</name>
</gene>
<dbReference type="EMBL" id="JACLZK010000002">
    <property type="protein sequence ID" value="MBC2883573.1"/>
    <property type="molecule type" value="Genomic_DNA"/>
</dbReference>
<name>A0A842JDX8_9BACT</name>
<dbReference type="AlphaFoldDB" id="A0A842JDX8"/>
<evidence type="ECO:0000313" key="2">
    <source>
        <dbReference type="EMBL" id="MBC2883573.1"/>
    </source>
</evidence>
<evidence type="ECO:0000313" key="3">
    <source>
        <dbReference type="Proteomes" id="UP000552683"/>
    </source>
</evidence>
<dbReference type="Gene3D" id="1.10.10.10">
    <property type="entry name" value="Winged helix-like DNA-binding domain superfamily/Winged helix DNA-binding domain"/>
    <property type="match status" value="1"/>
</dbReference>
<dbReference type="RefSeq" id="WP_185899079.1">
    <property type="nucleotide sequence ID" value="NZ_JACLZK010000002.1"/>
</dbReference>
<dbReference type="Pfam" id="PF12728">
    <property type="entry name" value="HTH_17"/>
    <property type="match status" value="1"/>
</dbReference>
<sequence length="68" mass="8109">MILENQYIKDEEVAEALNVTPDTLAKWRMKNNNGPKLPYVKIGRSIMYRREAIEKWLRENERIDTNTT</sequence>
<dbReference type="Proteomes" id="UP000552683">
    <property type="component" value="Unassembled WGS sequence"/>
</dbReference>
<reference evidence="2 3" key="1">
    <citation type="submission" date="2020-08" db="EMBL/GenBank/DDBJ databases">
        <title>Complete genome and description of Campylobacter massiliensis Marseille-Q3452 sp. nov.</title>
        <authorList>
            <person name="Antezack A."/>
        </authorList>
    </citation>
    <scope>NUCLEOTIDE SEQUENCE [LARGE SCALE GENOMIC DNA]</scope>
    <source>
        <strain evidence="2 3">Marseille-Q3452</strain>
    </source>
</reference>
<accession>A0A842JDX8</accession>
<comment type="caution">
    <text evidence="2">The sequence shown here is derived from an EMBL/GenBank/DDBJ whole genome shotgun (WGS) entry which is preliminary data.</text>
</comment>
<dbReference type="InterPro" id="IPR041657">
    <property type="entry name" value="HTH_17"/>
</dbReference>
<proteinExistence type="predicted"/>
<protein>
    <submittedName>
        <fullName evidence="2">Helix-turn-helix domain-containing protein</fullName>
    </submittedName>
</protein>
<dbReference type="InterPro" id="IPR036388">
    <property type="entry name" value="WH-like_DNA-bd_sf"/>
</dbReference>